<dbReference type="InterPro" id="IPR029472">
    <property type="entry name" value="Copia-like_N"/>
</dbReference>
<dbReference type="InParanoid" id="A0A5E4G0G9"/>
<dbReference type="Gramene" id="VVA33325">
    <property type="protein sequence ID" value="VVA33325"/>
    <property type="gene ID" value="Prudul26B008536"/>
</dbReference>
<reference evidence="3" key="1">
    <citation type="journal article" date="2020" name="Plant J.">
        <title>Transposons played a major role in the diversification between the closely related almond and peach genomes: results from the almond genome sequence.</title>
        <authorList>
            <person name="Alioto T."/>
            <person name="Alexiou K.G."/>
            <person name="Bardil A."/>
            <person name="Barteri F."/>
            <person name="Castanera R."/>
            <person name="Cruz F."/>
            <person name="Dhingra A."/>
            <person name="Duval H."/>
            <person name="Fernandez I Marti A."/>
            <person name="Frias L."/>
            <person name="Galan B."/>
            <person name="Garcia J.L."/>
            <person name="Howad W."/>
            <person name="Gomez-Garrido J."/>
            <person name="Gut M."/>
            <person name="Julca I."/>
            <person name="Morata J."/>
            <person name="Puigdomenech P."/>
            <person name="Ribeca P."/>
            <person name="Rubio Cabetas M.J."/>
            <person name="Vlasova A."/>
            <person name="Wirthensohn M."/>
            <person name="Garcia-Mas J."/>
            <person name="Gabaldon T."/>
            <person name="Casacuberta J.M."/>
            <person name="Arus P."/>
        </authorList>
    </citation>
    <scope>NUCLEOTIDE SEQUENCE [LARGE SCALE GENOMIC DNA]</scope>
    <source>
        <strain evidence="3">cv. Texas</strain>
    </source>
</reference>
<dbReference type="EMBL" id="CABIKO010000282">
    <property type="protein sequence ID" value="VVA33325.1"/>
    <property type="molecule type" value="Genomic_DNA"/>
</dbReference>
<accession>A0A5E4G0G9</accession>
<evidence type="ECO:0000313" key="3">
    <source>
        <dbReference type="Proteomes" id="UP000327085"/>
    </source>
</evidence>
<proteinExistence type="predicted"/>
<name>A0A5E4G0G9_PRUDU</name>
<sequence>MGDVLFLINGDSSTSTPQIVTIQSDSFSLPANIILTETNYALWSQVMEMRIAACKKLGYLTGDIPKPLELLPTYNKWYTENFRFKGWLIDSMSPDLMSRFIRLSTAKEIWAAVKKTNYDGRDETYLFSHNKQGSTIKHNELYFAAFVFMNLLDLFNLDDLATCHNFEEALRSRITCSHAPPVSAFPKAPLSFKRIRGMSSPGKASLCMELNHMLHRLCGLPSIPLSFILANFPPPVQGWALGFDYKLKKPPTDALRPIILDNACILCIIGLAGTELADAYSLDIVIASSQGKEVHDSLAFYLHAKLLR</sequence>
<dbReference type="PANTHER" id="PTHR37610">
    <property type="entry name" value="CCHC-TYPE DOMAIN-CONTAINING PROTEIN"/>
    <property type="match status" value="1"/>
</dbReference>
<evidence type="ECO:0000259" key="1">
    <source>
        <dbReference type="Pfam" id="PF14244"/>
    </source>
</evidence>
<feature type="domain" description="Retrotransposon Copia-like N-terminal" evidence="1">
    <location>
        <begin position="35"/>
        <end position="67"/>
    </location>
</feature>
<dbReference type="Proteomes" id="UP000327085">
    <property type="component" value="Chromosome 3"/>
</dbReference>
<dbReference type="AlphaFoldDB" id="A0A5E4G0G9"/>
<organism evidence="2 3">
    <name type="scientific">Prunus dulcis</name>
    <name type="common">Almond</name>
    <name type="synonym">Amygdalus dulcis</name>
    <dbReference type="NCBI Taxonomy" id="3755"/>
    <lineage>
        <taxon>Eukaryota</taxon>
        <taxon>Viridiplantae</taxon>
        <taxon>Streptophyta</taxon>
        <taxon>Embryophyta</taxon>
        <taxon>Tracheophyta</taxon>
        <taxon>Spermatophyta</taxon>
        <taxon>Magnoliopsida</taxon>
        <taxon>eudicotyledons</taxon>
        <taxon>Gunneridae</taxon>
        <taxon>Pentapetalae</taxon>
        <taxon>rosids</taxon>
        <taxon>fabids</taxon>
        <taxon>Rosales</taxon>
        <taxon>Rosaceae</taxon>
        <taxon>Amygdaloideae</taxon>
        <taxon>Amygdaleae</taxon>
        <taxon>Prunus</taxon>
    </lineage>
</organism>
<dbReference type="Pfam" id="PF14244">
    <property type="entry name" value="Retrotran_gag_3"/>
    <property type="match status" value="1"/>
</dbReference>
<protein>
    <submittedName>
        <fullName evidence="2">PREDICTED: UBN2_3 domain-containing</fullName>
    </submittedName>
</protein>
<evidence type="ECO:0000313" key="2">
    <source>
        <dbReference type="EMBL" id="VVA33325.1"/>
    </source>
</evidence>
<gene>
    <name evidence="2" type="ORF">ALMOND_2B008536</name>
</gene>
<dbReference type="PANTHER" id="PTHR37610:SF45">
    <property type="entry name" value="RETROTRANSPOSON GAG DOMAIN-CONTAINING PROTEIN"/>
    <property type="match status" value="1"/>
</dbReference>